<dbReference type="GO" id="GO:0008270">
    <property type="term" value="F:zinc ion binding"/>
    <property type="evidence" value="ECO:0007669"/>
    <property type="project" value="UniProtKB-KW"/>
</dbReference>
<evidence type="ECO:0000256" key="1">
    <source>
        <dbReference type="PROSITE-ProRule" id="PRU00047"/>
    </source>
</evidence>
<dbReference type="OrthoDB" id="118140at2759"/>
<feature type="domain" description="CCHC-type" evidence="3">
    <location>
        <begin position="368"/>
        <end position="381"/>
    </location>
</feature>
<organism evidence="4 5">
    <name type="scientific">Phytophthora fragariaefolia</name>
    <dbReference type="NCBI Taxonomy" id="1490495"/>
    <lineage>
        <taxon>Eukaryota</taxon>
        <taxon>Sar</taxon>
        <taxon>Stramenopiles</taxon>
        <taxon>Oomycota</taxon>
        <taxon>Peronosporomycetes</taxon>
        <taxon>Peronosporales</taxon>
        <taxon>Peronosporaceae</taxon>
        <taxon>Phytophthora</taxon>
    </lineage>
</organism>
<feature type="region of interest" description="Disordered" evidence="2">
    <location>
        <begin position="248"/>
        <end position="283"/>
    </location>
</feature>
<protein>
    <submittedName>
        <fullName evidence="4">Unnamed protein product</fullName>
    </submittedName>
</protein>
<feature type="compositionally biased region" description="Basic and acidic residues" evidence="2">
    <location>
        <begin position="329"/>
        <end position="338"/>
    </location>
</feature>
<keyword evidence="1" id="KW-0862">Zinc</keyword>
<dbReference type="EMBL" id="BSXT01001354">
    <property type="protein sequence ID" value="GMF41604.1"/>
    <property type="molecule type" value="Genomic_DNA"/>
</dbReference>
<keyword evidence="1" id="KW-0479">Metal-binding</keyword>
<proteinExistence type="predicted"/>
<dbReference type="PROSITE" id="PS50158">
    <property type="entry name" value="ZF_CCHC"/>
    <property type="match status" value="1"/>
</dbReference>
<reference evidence="4" key="1">
    <citation type="submission" date="2023-04" db="EMBL/GenBank/DDBJ databases">
        <title>Phytophthora fragariaefolia NBRC 109709.</title>
        <authorList>
            <person name="Ichikawa N."/>
            <person name="Sato H."/>
            <person name="Tonouchi N."/>
        </authorList>
    </citation>
    <scope>NUCLEOTIDE SEQUENCE</scope>
    <source>
        <strain evidence="4">NBRC 109709</strain>
    </source>
</reference>
<evidence type="ECO:0000313" key="4">
    <source>
        <dbReference type="EMBL" id="GMF41604.1"/>
    </source>
</evidence>
<gene>
    <name evidence="4" type="ORF">Pfra01_001326600</name>
</gene>
<keyword evidence="1" id="KW-0863">Zinc-finger</keyword>
<evidence type="ECO:0000313" key="5">
    <source>
        <dbReference type="Proteomes" id="UP001165121"/>
    </source>
</evidence>
<feature type="region of interest" description="Disordered" evidence="2">
    <location>
        <begin position="318"/>
        <end position="339"/>
    </location>
</feature>
<accession>A0A9W6XMI4</accession>
<sequence>MQTFFDAAMDRFLKEQHTTETPSAITARKAPGMQDVNMESVGSRHGPLDEFDPDDLSIDIPRRAAVATAETSTNAGVVAPRIRVSAISALKEFSGKVNDEDRARSWLVKVKSAFIRDQAPDSEKCLVFGDLLTGPARNWYRQLSRSTRSNWKSLLEGFLIQYCGRGVSVARQYYHARERSEESPLEYLHRLNEAGMRAKLSIKEGSSAARRGHVENFIETLDDRELADQLALLRLSDAEVLKDTLRARQRAKSRQGRAAMGSSKFRQKVPATPNPTPSKNARAVRAIRTMEDSSESEQESSGSEAEDHVRQVYLAAANESKVSSSAHQSRQDTERSADRQALIGATKRCSHCGSTKHNDLGCWQRLTCQKCGRNGHPSDHCLFVCRACGELHDVGKCQMEEFYNMIRQWYNPTKHAGMLPVNAEKMLN</sequence>
<dbReference type="Proteomes" id="UP001165121">
    <property type="component" value="Unassembled WGS sequence"/>
</dbReference>
<keyword evidence="5" id="KW-1185">Reference proteome</keyword>
<comment type="caution">
    <text evidence="4">The sequence shown here is derived from an EMBL/GenBank/DDBJ whole genome shotgun (WGS) entry which is preliminary data.</text>
</comment>
<evidence type="ECO:0000259" key="3">
    <source>
        <dbReference type="PROSITE" id="PS50158"/>
    </source>
</evidence>
<dbReference type="InterPro" id="IPR001878">
    <property type="entry name" value="Znf_CCHC"/>
</dbReference>
<name>A0A9W6XMI4_9STRA</name>
<dbReference type="AlphaFoldDB" id="A0A9W6XMI4"/>
<dbReference type="GO" id="GO:0003676">
    <property type="term" value="F:nucleic acid binding"/>
    <property type="evidence" value="ECO:0007669"/>
    <property type="project" value="InterPro"/>
</dbReference>
<evidence type="ECO:0000256" key="2">
    <source>
        <dbReference type="SAM" id="MobiDB-lite"/>
    </source>
</evidence>
<feature type="region of interest" description="Disordered" evidence="2">
    <location>
        <begin position="288"/>
        <end position="307"/>
    </location>
</feature>